<dbReference type="SUPFAM" id="SSF48371">
    <property type="entry name" value="ARM repeat"/>
    <property type="match status" value="1"/>
</dbReference>
<dbReference type="InterPro" id="IPR016024">
    <property type="entry name" value="ARM-type_fold"/>
</dbReference>
<dbReference type="GO" id="GO:0006417">
    <property type="term" value="P:regulation of translation"/>
    <property type="evidence" value="ECO:0007669"/>
    <property type="project" value="UniProtKB-KW"/>
</dbReference>
<dbReference type="EMBL" id="KV878983">
    <property type="protein sequence ID" value="OJJ97335.1"/>
    <property type="molecule type" value="Genomic_DNA"/>
</dbReference>
<gene>
    <name evidence="10" type="ORF">ASPACDRAFT_80785</name>
</gene>
<evidence type="ECO:0000256" key="3">
    <source>
        <dbReference type="ARBA" id="ARBA00015214"/>
    </source>
</evidence>
<evidence type="ECO:0000256" key="6">
    <source>
        <dbReference type="ARBA" id="ARBA00022737"/>
    </source>
</evidence>
<dbReference type="RefSeq" id="XP_020053675.1">
    <property type="nucleotide sequence ID" value="XM_020205729.1"/>
</dbReference>
<dbReference type="GO" id="GO:0005783">
    <property type="term" value="C:endoplasmic reticulum"/>
    <property type="evidence" value="ECO:0007669"/>
    <property type="project" value="TreeGrafter"/>
</dbReference>
<evidence type="ECO:0000256" key="2">
    <source>
        <dbReference type="ARBA" id="ARBA00011045"/>
    </source>
</evidence>
<dbReference type="OMA" id="LKWSVEN"/>
<dbReference type="FunFam" id="1.25.10.10:FF:000434">
    <property type="entry name" value="Hsp70 nucleotide exchange factor fes1"/>
    <property type="match status" value="1"/>
</dbReference>
<keyword evidence="5" id="KW-0963">Cytoplasm</keyword>
<evidence type="ECO:0000313" key="11">
    <source>
        <dbReference type="Proteomes" id="UP000184546"/>
    </source>
</evidence>
<dbReference type="OrthoDB" id="10250458at2759"/>
<evidence type="ECO:0000256" key="8">
    <source>
        <dbReference type="ARBA" id="ARBA00024912"/>
    </source>
</evidence>
<protein>
    <recommendedName>
        <fullName evidence="4">Hsp70 nucleotide exchange factor FES1</fullName>
    </recommendedName>
    <alternativeName>
        <fullName evidence="3">Hsp70 nucleotide exchange factor fes1</fullName>
    </alternativeName>
</protein>
<dbReference type="Gene3D" id="1.25.10.10">
    <property type="entry name" value="Leucine-rich Repeat Variant"/>
    <property type="match status" value="1"/>
</dbReference>
<dbReference type="GO" id="GO:0000774">
    <property type="term" value="F:adenyl-nucleotide exchange factor activity"/>
    <property type="evidence" value="ECO:0007669"/>
    <property type="project" value="TreeGrafter"/>
</dbReference>
<comment type="similarity">
    <text evidence="2">Belongs to the FES1 family.</text>
</comment>
<comment type="function">
    <text evidence="8">Functions as a nucleotide exchange factor (NEF) for Hsp70 chaperones which accelerates the release of ADP. Required for fully efficient Hsp70-mediated folding of proteins.</text>
</comment>
<dbReference type="InterPro" id="IPR011989">
    <property type="entry name" value="ARM-like"/>
</dbReference>
<organism evidence="10 11">
    <name type="scientific">Aspergillus aculeatus (strain ATCC 16872 / CBS 172.66 / WB 5094)</name>
    <dbReference type="NCBI Taxonomy" id="690307"/>
    <lineage>
        <taxon>Eukaryota</taxon>
        <taxon>Fungi</taxon>
        <taxon>Dikarya</taxon>
        <taxon>Ascomycota</taxon>
        <taxon>Pezizomycotina</taxon>
        <taxon>Eurotiomycetes</taxon>
        <taxon>Eurotiomycetidae</taxon>
        <taxon>Eurotiales</taxon>
        <taxon>Aspergillaceae</taxon>
        <taxon>Aspergillus</taxon>
        <taxon>Aspergillus subgen. Circumdati</taxon>
    </lineage>
</organism>
<dbReference type="Pfam" id="PF13513">
    <property type="entry name" value="HEAT_EZ"/>
    <property type="match status" value="1"/>
</dbReference>
<dbReference type="VEuPathDB" id="FungiDB:ASPACDRAFT_80785"/>
<dbReference type="Pfam" id="PF08609">
    <property type="entry name" value="Fes1"/>
    <property type="match status" value="1"/>
</dbReference>
<evidence type="ECO:0000259" key="9">
    <source>
        <dbReference type="Pfam" id="PF08609"/>
    </source>
</evidence>
<dbReference type="Proteomes" id="UP000184546">
    <property type="component" value="Unassembled WGS sequence"/>
</dbReference>
<dbReference type="GeneID" id="30979543"/>
<evidence type="ECO:0000256" key="4">
    <source>
        <dbReference type="ARBA" id="ARBA00020719"/>
    </source>
</evidence>
<keyword evidence="7" id="KW-0810">Translation regulation</keyword>
<evidence type="ECO:0000256" key="1">
    <source>
        <dbReference type="ARBA" id="ARBA00004496"/>
    </source>
</evidence>
<dbReference type="PANTHER" id="PTHR19316:SF18">
    <property type="entry name" value="HSP70-BINDING PROTEIN 1"/>
    <property type="match status" value="1"/>
</dbReference>
<dbReference type="PANTHER" id="PTHR19316">
    <property type="entry name" value="PROTEIN FOLDING REGULATOR"/>
    <property type="match status" value="1"/>
</dbReference>
<dbReference type="AlphaFoldDB" id="A0A1L9WMD9"/>
<reference evidence="11" key="1">
    <citation type="journal article" date="2017" name="Genome Biol.">
        <title>Comparative genomics reveals high biological diversity and specific adaptations in the industrially and medically important fungal genus Aspergillus.</title>
        <authorList>
            <person name="de Vries R.P."/>
            <person name="Riley R."/>
            <person name="Wiebenga A."/>
            <person name="Aguilar-Osorio G."/>
            <person name="Amillis S."/>
            <person name="Uchima C.A."/>
            <person name="Anderluh G."/>
            <person name="Asadollahi M."/>
            <person name="Askin M."/>
            <person name="Barry K."/>
            <person name="Battaglia E."/>
            <person name="Bayram O."/>
            <person name="Benocci T."/>
            <person name="Braus-Stromeyer S.A."/>
            <person name="Caldana C."/>
            <person name="Canovas D."/>
            <person name="Cerqueira G.C."/>
            <person name="Chen F."/>
            <person name="Chen W."/>
            <person name="Choi C."/>
            <person name="Clum A."/>
            <person name="Dos Santos R.A."/>
            <person name="Damasio A.R."/>
            <person name="Diallinas G."/>
            <person name="Emri T."/>
            <person name="Fekete E."/>
            <person name="Flipphi M."/>
            <person name="Freyberg S."/>
            <person name="Gallo A."/>
            <person name="Gournas C."/>
            <person name="Habgood R."/>
            <person name="Hainaut M."/>
            <person name="Harispe M.L."/>
            <person name="Henrissat B."/>
            <person name="Hilden K.S."/>
            <person name="Hope R."/>
            <person name="Hossain A."/>
            <person name="Karabika E."/>
            <person name="Karaffa L."/>
            <person name="Karanyi Z."/>
            <person name="Krasevec N."/>
            <person name="Kuo A."/>
            <person name="Kusch H."/>
            <person name="LaButti K."/>
            <person name="Lagendijk E.L."/>
            <person name="Lapidus A."/>
            <person name="Levasseur A."/>
            <person name="Lindquist E."/>
            <person name="Lipzen A."/>
            <person name="Logrieco A.F."/>
            <person name="MacCabe A."/>
            <person name="Maekelae M.R."/>
            <person name="Malavazi I."/>
            <person name="Melin P."/>
            <person name="Meyer V."/>
            <person name="Mielnichuk N."/>
            <person name="Miskei M."/>
            <person name="Molnar A.P."/>
            <person name="Mule G."/>
            <person name="Ngan C.Y."/>
            <person name="Orejas M."/>
            <person name="Orosz E."/>
            <person name="Ouedraogo J.P."/>
            <person name="Overkamp K.M."/>
            <person name="Park H.-S."/>
            <person name="Perrone G."/>
            <person name="Piumi F."/>
            <person name="Punt P.J."/>
            <person name="Ram A.F."/>
            <person name="Ramon A."/>
            <person name="Rauscher S."/>
            <person name="Record E."/>
            <person name="Riano-Pachon D.M."/>
            <person name="Robert V."/>
            <person name="Roehrig J."/>
            <person name="Ruller R."/>
            <person name="Salamov A."/>
            <person name="Salih N.S."/>
            <person name="Samson R.A."/>
            <person name="Sandor E."/>
            <person name="Sanguinetti M."/>
            <person name="Schuetze T."/>
            <person name="Sepcic K."/>
            <person name="Shelest E."/>
            <person name="Sherlock G."/>
            <person name="Sophianopoulou V."/>
            <person name="Squina F.M."/>
            <person name="Sun H."/>
            <person name="Susca A."/>
            <person name="Todd R.B."/>
            <person name="Tsang A."/>
            <person name="Unkles S.E."/>
            <person name="van de Wiele N."/>
            <person name="van Rossen-Uffink D."/>
            <person name="Oliveira J.V."/>
            <person name="Vesth T.C."/>
            <person name="Visser J."/>
            <person name="Yu J.-H."/>
            <person name="Zhou M."/>
            <person name="Andersen M.R."/>
            <person name="Archer D.B."/>
            <person name="Baker S.E."/>
            <person name="Benoit I."/>
            <person name="Brakhage A.A."/>
            <person name="Braus G.H."/>
            <person name="Fischer R."/>
            <person name="Frisvad J.C."/>
            <person name="Goldman G.H."/>
            <person name="Houbraken J."/>
            <person name="Oakley B."/>
            <person name="Pocsi I."/>
            <person name="Scazzocchio C."/>
            <person name="Seiboth B."/>
            <person name="vanKuyk P.A."/>
            <person name="Wortman J."/>
            <person name="Dyer P.S."/>
            <person name="Grigoriev I.V."/>
        </authorList>
    </citation>
    <scope>NUCLEOTIDE SEQUENCE [LARGE SCALE GENOMIC DNA]</scope>
    <source>
        <strain evidence="11">ATCC 16872 / CBS 172.66 / WB 5094</strain>
    </source>
</reference>
<sequence>MDANMNNLLKWSIKASTENRADDGDNNGAAAAAAAAAAADGTTQPSSAASRGLNPEMLSALFGGPTDADLMKASMEALRSDEVDLENKLIAFDNFEQLIEGIDNANNLEPLGLWTPLVELLQHEEAEMRRMAAWCIGTAVQNNEKAQDKLVVLNALPKLVTISTTDSTPNVRKKAIYAISSAVRNYQPAMDEVTKSLPEGYSRDKIDAGDMDAVDALMDKLRAHQVESA</sequence>
<dbReference type="STRING" id="690307.A0A1L9WMD9"/>
<accession>A0A1L9WMD9</accession>
<comment type="subcellular location">
    <subcellularLocation>
        <location evidence="1">Cytoplasm</location>
    </subcellularLocation>
</comment>
<dbReference type="InterPro" id="IPR013918">
    <property type="entry name" value="Nucleotide_exch_fac_Fes1"/>
</dbReference>
<keyword evidence="11" id="KW-1185">Reference proteome</keyword>
<keyword evidence="6" id="KW-0677">Repeat</keyword>
<evidence type="ECO:0000256" key="7">
    <source>
        <dbReference type="ARBA" id="ARBA00022845"/>
    </source>
</evidence>
<dbReference type="InterPro" id="IPR050693">
    <property type="entry name" value="Hsp70_NEF-Inhibitors"/>
</dbReference>
<evidence type="ECO:0000256" key="5">
    <source>
        <dbReference type="ARBA" id="ARBA00022490"/>
    </source>
</evidence>
<feature type="domain" description="Nucleotide exchange factor Fes1" evidence="9">
    <location>
        <begin position="5"/>
        <end position="108"/>
    </location>
</feature>
<proteinExistence type="inferred from homology"/>
<evidence type="ECO:0000313" key="10">
    <source>
        <dbReference type="EMBL" id="OJJ97335.1"/>
    </source>
</evidence>
<name>A0A1L9WMD9_ASPA1</name>